<dbReference type="InterPro" id="IPR026022">
    <property type="entry name" value="PhoU_dom"/>
</dbReference>
<protein>
    <submittedName>
        <fullName evidence="2">Phosphate transport system regulator PhoU</fullName>
    </submittedName>
</protein>
<dbReference type="GO" id="GO:0045936">
    <property type="term" value="P:negative regulation of phosphate metabolic process"/>
    <property type="evidence" value="ECO:0007669"/>
    <property type="project" value="InterPro"/>
</dbReference>
<dbReference type="Proteomes" id="UP000028537">
    <property type="component" value="Unassembled WGS sequence"/>
</dbReference>
<comment type="caution">
    <text evidence="2">The sequence shown here is derived from an EMBL/GenBank/DDBJ whole genome shotgun (WGS) entry which is preliminary data.</text>
</comment>
<proteinExistence type="predicted"/>
<dbReference type="AlphaFoldDB" id="A0A084EXJ7"/>
<dbReference type="InterPro" id="IPR038078">
    <property type="entry name" value="PhoU-like_sf"/>
</dbReference>
<sequence>MATNYSMLKESQSYLFDAFKSFFKKVIENQELLYNRLVESDLTLSEIYDETAFLEEQVNLQYSDMIDECMWTIQKDQPRAGYLRFFIAVINSVKDLERISDHAEIIADYFLETTFTDNQKNQFLERFKDSIDRMKILYSFFKQNNISADGVEEIKRIRSEFFNQTNNVSVALISHQADKNDDDSSKHIKLILMFRHIERNIEHCINIIQNFGNIHITSK</sequence>
<feature type="domain" description="PhoU" evidence="1">
    <location>
        <begin position="26"/>
        <end position="109"/>
    </location>
</feature>
<dbReference type="PANTHER" id="PTHR42930:SF3">
    <property type="entry name" value="PHOSPHATE-SPECIFIC TRANSPORT SYSTEM ACCESSORY PROTEIN PHOU"/>
    <property type="match status" value="1"/>
</dbReference>
<dbReference type="EMBL" id="JFDP01000064">
    <property type="protein sequence ID" value="KEZ22689.1"/>
    <property type="molecule type" value="Genomic_DNA"/>
</dbReference>
<dbReference type="eggNOG" id="COG0704">
    <property type="taxonomic scope" value="Bacteria"/>
</dbReference>
<accession>A0A084EXJ7</accession>
<evidence type="ECO:0000259" key="1">
    <source>
        <dbReference type="Pfam" id="PF01895"/>
    </source>
</evidence>
<evidence type="ECO:0000313" key="2">
    <source>
        <dbReference type="EMBL" id="KEZ22689.1"/>
    </source>
</evidence>
<dbReference type="InterPro" id="IPR028366">
    <property type="entry name" value="PhoU"/>
</dbReference>
<dbReference type="Gene3D" id="1.20.58.220">
    <property type="entry name" value="Phosphate transport system protein phou homolog 2, domain 2"/>
    <property type="match status" value="1"/>
</dbReference>
<dbReference type="Pfam" id="PF01895">
    <property type="entry name" value="PhoU"/>
    <property type="match status" value="1"/>
</dbReference>
<evidence type="ECO:0000313" key="3">
    <source>
        <dbReference type="Proteomes" id="UP000028537"/>
    </source>
</evidence>
<dbReference type="RefSeq" id="WP_038103119.1">
    <property type="nucleotide sequence ID" value="NZ_JFDP01000064.1"/>
</dbReference>
<gene>
    <name evidence="2" type="primary">phoU</name>
    <name evidence="2" type="ORF">UDIV_5180</name>
</gene>
<dbReference type="PANTHER" id="PTHR42930">
    <property type="entry name" value="PHOSPHATE-SPECIFIC TRANSPORT SYSTEM ACCESSORY PROTEIN PHOU"/>
    <property type="match status" value="1"/>
</dbReference>
<dbReference type="SUPFAM" id="SSF109755">
    <property type="entry name" value="PhoU-like"/>
    <property type="match status" value="1"/>
</dbReference>
<name>A0A084EXJ7_9BACT</name>
<keyword evidence="3" id="KW-1185">Reference proteome</keyword>
<dbReference type="GO" id="GO:0030643">
    <property type="term" value="P:intracellular phosphate ion homeostasis"/>
    <property type="evidence" value="ECO:0007669"/>
    <property type="project" value="InterPro"/>
</dbReference>
<organism evidence="2 3">
    <name type="scientific">Ureaplasma diversum NCTC 246</name>
    <dbReference type="NCBI Taxonomy" id="1188241"/>
    <lineage>
        <taxon>Bacteria</taxon>
        <taxon>Bacillati</taxon>
        <taxon>Mycoplasmatota</taxon>
        <taxon>Mycoplasmoidales</taxon>
        <taxon>Mycoplasmoidaceae</taxon>
        <taxon>Ureaplasma</taxon>
    </lineage>
</organism>
<reference evidence="2 3" key="1">
    <citation type="submission" date="2014-02" db="EMBL/GenBank/DDBJ databases">
        <title>Genome sequence of Ureaplasma diversum strain 246.</title>
        <authorList>
            <person name="Sirand-Pugnet P."/>
            <person name="Breton M."/>
            <person name="Dordet-Frisoni E."/>
            <person name="Baranowski E."/>
            <person name="Barre A."/>
            <person name="Couture C."/>
            <person name="Dupuy V."/>
            <person name="Gaurivaud P."/>
            <person name="Jacob D."/>
            <person name="Lemaitre C."/>
            <person name="Manso-Silvan L."/>
            <person name="Nikolski M."/>
            <person name="Nouvel L.-X."/>
            <person name="Poumarat F."/>
            <person name="Tardy F."/>
            <person name="Thebault P."/>
            <person name="Theil S."/>
            <person name="Citti C."/>
            <person name="Thiaucourt F."/>
            <person name="Blanchard A."/>
        </authorList>
    </citation>
    <scope>NUCLEOTIDE SEQUENCE [LARGE SCALE GENOMIC DNA]</scope>
    <source>
        <strain evidence="2 3">NCTC 246</strain>
    </source>
</reference>
<dbReference type="OrthoDB" id="9814256at2"/>